<dbReference type="InterPro" id="IPR013088">
    <property type="entry name" value="Znf_NHR/GATA"/>
</dbReference>
<dbReference type="GO" id="GO:0000978">
    <property type="term" value="F:RNA polymerase II cis-regulatory region sequence-specific DNA binding"/>
    <property type="evidence" value="ECO:0007669"/>
    <property type="project" value="InterPro"/>
</dbReference>
<dbReference type="PRINTS" id="PR00047">
    <property type="entry name" value="STROIDFINGER"/>
</dbReference>
<evidence type="ECO:0000256" key="9">
    <source>
        <dbReference type="ARBA" id="ARBA00023170"/>
    </source>
</evidence>
<dbReference type="PROSITE" id="PS51843">
    <property type="entry name" value="NR_LBD"/>
    <property type="match status" value="2"/>
</dbReference>
<feature type="domain" description="NR LBD" evidence="13">
    <location>
        <begin position="508"/>
        <end position="757"/>
    </location>
</feature>
<dbReference type="InterPro" id="IPR035500">
    <property type="entry name" value="NHR-like_dom_sf"/>
</dbReference>
<evidence type="ECO:0000313" key="15">
    <source>
        <dbReference type="Proteomes" id="UP000230233"/>
    </source>
</evidence>
<evidence type="ECO:0000256" key="5">
    <source>
        <dbReference type="ARBA" id="ARBA00022833"/>
    </source>
</evidence>
<evidence type="ECO:0000256" key="3">
    <source>
        <dbReference type="ARBA" id="ARBA00022723"/>
    </source>
</evidence>
<dbReference type="SMART" id="SM00430">
    <property type="entry name" value="HOLI"/>
    <property type="match status" value="2"/>
</dbReference>
<dbReference type="PANTHER" id="PTHR45680:SF13">
    <property type="entry name" value="NUCLEAR HORMONE RECEPTOR FAMILY"/>
    <property type="match status" value="1"/>
</dbReference>
<keyword evidence="5 11" id="KW-0862">Zinc</keyword>
<dbReference type="CDD" id="cd06960">
    <property type="entry name" value="NR_DBD_HNF4A"/>
    <property type="match status" value="1"/>
</dbReference>
<feature type="domain" description="Nuclear receptor" evidence="12">
    <location>
        <begin position="18"/>
        <end position="47"/>
    </location>
</feature>
<gene>
    <name evidence="14" type="primary">Cni-nhr-145</name>
    <name evidence="14" type="synonym">Cnig_chr_V.g21712</name>
    <name evidence="14" type="ORF">B9Z55_021712</name>
</gene>
<comment type="caution">
    <text evidence="14">The sequence shown here is derived from an EMBL/GenBank/DDBJ whole genome shotgun (WGS) entry which is preliminary data.</text>
</comment>
<keyword evidence="8 11" id="KW-0804">Transcription</keyword>
<sequence length="757" mass="88082">MLAVARIQDPIPKISSNTVKCEICKIQKSHGNHFGVNSCRACAAFFRFFCKPCRLQRCFEGGMVTANFQYNRDGISPPSDTLATITTLNTIPPSLDQYLGKPHFLFLSEKNPKKTIIDLHRLLGEASKILNLGPAAPIFCEGNQLRKLSFGLKNDFNLAKLKMAKKMTKSEIAGNWEHYVKKVATWLTHFDEYKKLSIGLQMKILQTIWHIWSRLEKLSTTAKYRRVSGKIKKTEIVVQNGVLIDISDVDFDSSWLSDFPTETVRGFLMHSSCDQFTVTDGLYALQLTDIELTYMLAQLCFQYAGNRYQGEVQEVCDRFMTVLSNDLHDYYVNELDNPRYAQRLAKMMQLNNAIQMNLPEKQCQICAKPSNGMHFGAMTCRACAAFFRRAVVLKLEYTCKEKKMCNLEVVGRSICRYCRFEKCKEIGMDPEKVVLDYDPTTSQKVPVMAKKSENLGISENPTVSNPKEKITIKIDFSETVGKIEEIFETKRDSETEDEEEGPKIYLNDLQNLTKGLKEFRENIQPKIDIQKLGKADMKKVFYWLNVRIRKYAKWFSHATYLMEKLPMDQKFQLYRTSWNVIRVFERLSMTWMHYGQEMFDGNFILVSDDTVMVIDESLIHLEEISELTDRYFQRLFHPFLNKYMEEVARPMSELDLTEEEVVFCMVHILGFDVLVTDLAPETLEILHKFKEIIADQMHNYYMNSTNHKVYSHRILKLMKLVKTITTIAREKAKIKDVIWIFDIYKAEISDPYFFQMF</sequence>
<proteinExistence type="inferred from homology"/>
<dbReference type="SMART" id="SM00399">
    <property type="entry name" value="ZnF_C4"/>
    <property type="match status" value="2"/>
</dbReference>
<dbReference type="SUPFAM" id="SSF57716">
    <property type="entry name" value="Glucocorticoid receptor-like (DNA-binding domain)"/>
    <property type="match status" value="2"/>
</dbReference>
<dbReference type="GO" id="GO:0008270">
    <property type="term" value="F:zinc ion binding"/>
    <property type="evidence" value="ECO:0007669"/>
    <property type="project" value="UniProtKB-KW"/>
</dbReference>
<dbReference type="PANTHER" id="PTHR45680">
    <property type="entry name" value="NUCLEAR HORMONE RECEPTOR FAMILY"/>
    <property type="match status" value="1"/>
</dbReference>
<keyword evidence="4 11" id="KW-0863">Zinc-finger</keyword>
<reference evidence="15" key="1">
    <citation type="submission" date="2017-10" db="EMBL/GenBank/DDBJ databases">
        <title>Rapid genome shrinkage in a self-fertile nematode reveals novel sperm competition proteins.</title>
        <authorList>
            <person name="Yin D."/>
            <person name="Schwarz E.M."/>
            <person name="Thomas C.G."/>
            <person name="Felde R.L."/>
            <person name="Korf I.F."/>
            <person name="Cutter A.D."/>
            <person name="Schartner C.M."/>
            <person name="Ralston E.J."/>
            <person name="Meyer B.J."/>
            <person name="Haag E.S."/>
        </authorList>
    </citation>
    <scope>NUCLEOTIDE SEQUENCE [LARGE SCALE GENOMIC DNA]</scope>
    <source>
        <strain evidence="15">JU1422</strain>
    </source>
</reference>
<feature type="domain" description="NR LBD" evidence="13">
    <location>
        <begin position="115"/>
        <end position="387"/>
    </location>
</feature>
<keyword evidence="9 11" id="KW-0675">Receptor</keyword>
<protein>
    <recommendedName>
        <fullName evidence="16">Nuclear receptor domain-containing protein</fullName>
    </recommendedName>
</protein>
<dbReference type="AlphaFoldDB" id="A0A2G5TTR4"/>
<name>A0A2G5TTR4_9PELO</name>
<accession>A0A2G5TTR4</accession>
<evidence type="ECO:0000256" key="8">
    <source>
        <dbReference type="ARBA" id="ARBA00023163"/>
    </source>
</evidence>
<keyword evidence="3 11" id="KW-0479">Metal-binding</keyword>
<evidence type="ECO:0000256" key="1">
    <source>
        <dbReference type="ARBA" id="ARBA00004123"/>
    </source>
</evidence>
<keyword evidence="15" id="KW-1185">Reference proteome</keyword>
<dbReference type="OrthoDB" id="5831438at2759"/>
<comment type="subcellular location">
    <subcellularLocation>
        <location evidence="1 11">Nucleus</location>
    </subcellularLocation>
</comment>
<dbReference type="Pfam" id="PF00104">
    <property type="entry name" value="Hormone_recep"/>
    <property type="match status" value="2"/>
</dbReference>
<evidence type="ECO:0000313" key="14">
    <source>
        <dbReference type="EMBL" id="PIC30491.1"/>
    </source>
</evidence>
<keyword evidence="6 11" id="KW-0805">Transcription regulation</keyword>
<evidence type="ECO:0000256" key="2">
    <source>
        <dbReference type="ARBA" id="ARBA00005993"/>
    </source>
</evidence>
<evidence type="ECO:0000256" key="4">
    <source>
        <dbReference type="ARBA" id="ARBA00022771"/>
    </source>
</evidence>
<dbReference type="EMBL" id="PDUG01000005">
    <property type="protein sequence ID" value="PIC30491.1"/>
    <property type="molecule type" value="Genomic_DNA"/>
</dbReference>
<evidence type="ECO:0008006" key="16">
    <source>
        <dbReference type="Google" id="ProtNLM"/>
    </source>
</evidence>
<dbReference type="InterPro" id="IPR000536">
    <property type="entry name" value="Nucl_hrmn_rcpt_lig-bd"/>
</dbReference>
<dbReference type="InterPro" id="IPR049636">
    <property type="entry name" value="HNF4-like_DBD"/>
</dbReference>
<dbReference type="STRING" id="1611254.A0A2G5TTR4"/>
<keyword evidence="10 11" id="KW-0539">Nucleus</keyword>
<keyword evidence="7 11" id="KW-0238">DNA-binding</keyword>
<dbReference type="Pfam" id="PF00105">
    <property type="entry name" value="zf-C4"/>
    <property type="match status" value="1"/>
</dbReference>
<dbReference type="Gene3D" id="3.30.50.10">
    <property type="entry name" value="Erythroid Transcription Factor GATA-1, subunit A"/>
    <property type="match status" value="2"/>
</dbReference>
<dbReference type="PROSITE" id="PS00031">
    <property type="entry name" value="NUCLEAR_REC_DBD_1"/>
    <property type="match status" value="1"/>
</dbReference>
<dbReference type="GO" id="GO:0005634">
    <property type="term" value="C:nucleus"/>
    <property type="evidence" value="ECO:0007669"/>
    <property type="project" value="UniProtKB-SubCell"/>
</dbReference>
<evidence type="ECO:0000256" key="6">
    <source>
        <dbReference type="ARBA" id="ARBA00023015"/>
    </source>
</evidence>
<dbReference type="GO" id="GO:0003700">
    <property type="term" value="F:DNA-binding transcription factor activity"/>
    <property type="evidence" value="ECO:0007669"/>
    <property type="project" value="InterPro"/>
</dbReference>
<evidence type="ECO:0000256" key="7">
    <source>
        <dbReference type="ARBA" id="ARBA00023125"/>
    </source>
</evidence>
<evidence type="ECO:0000256" key="11">
    <source>
        <dbReference type="RuleBase" id="RU004334"/>
    </source>
</evidence>
<organism evidence="14 15">
    <name type="scientific">Caenorhabditis nigoni</name>
    <dbReference type="NCBI Taxonomy" id="1611254"/>
    <lineage>
        <taxon>Eukaryota</taxon>
        <taxon>Metazoa</taxon>
        <taxon>Ecdysozoa</taxon>
        <taxon>Nematoda</taxon>
        <taxon>Chromadorea</taxon>
        <taxon>Rhabditida</taxon>
        <taxon>Rhabditina</taxon>
        <taxon>Rhabditomorpha</taxon>
        <taxon>Rhabditoidea</taxon>
        <taxon>Rhabditidae</taxon>
        <taxon>Peloderinae</taxon>
        <taxon>Caenorhabditis</taxon>
    </lineage>
</organism>
<dbReference type="SUPFAM" id="SSF48508">
    <property type="entry name" value="Nuclear receptor ligand-binding domain"/>
    <property type="match status" value="2"/>
</dbReference>
<dbReference type="Proteomes" id="UP000230233">
    <property type="component" value="Chromosome V"/>
</dbReference>
<feature type="domain" description="Nuclear receptor" evidence="12">
    <location>
        <begin position="360"/>
        <end position="435"/>
    </location>
</feature>
<dbReference type="Gene3D" id="1.10.565.10">
    <property type="entry name" value="Retinoid X Receptor"/>
    <property type="match status" value="2"/>
</dbReference>
<evidence type="ECO:0000256" key="10">
    <source>
        <dbReference type="ARBA" id="ARBA00023242"/>
    </source>
</evidence>
<dbReference type="PROSITE" id="PS51030">
    <property type="entry name" value="NUCLEAR_REC_DBD_2"/>
    <property type="match status" value="2"/>
</dbReference>
<comment type="similarity">
    <text evidence="2 11">Belongs to the nuclear hormone receptor family.</text>
</comment>
<dbReference type="InterPro" id="IPR051152">
    <property type="entry name" value="C.elegans_Orphan_NR"/>
</dbReference>
<evidence type="ECO:0000259" key="13">
    <source>
        <dbReference type="PROSITE" id="PS51843"/>
    </source>
</evidence>
<evidence type="ECO:0000259" key="12">
    <source>
        <dbReference type="PROSITE" id="PS51030"/>
    </source>
</evidence>
<dbReference type="InterPro" id="IPR001628">
    <property type="entry name" value="Znf_hrmn_rcpt"/>
</dbReference>